<protein>
    <submittedName>
        <fullName evidence="3">Toxin candidate TRINITY_DN6453_c0_g1_i1</fullName>
    </submittedName>
</protein>
<dbReference type="Pfam" id="PF09056">
    <property type="entry name" value="Phospholip_A2_3"/>
    <property type="match status" value="1"/>
</dbReference>
<dbReference type="InterPro" id="IPR038875">
    <property type="entry name" value="PLA2_conodipine-like"/>
</dbReference>
<dbReference type="GO" id="GO:0006644">
    <property type="term" value="P:phospholipid metabolic process"/>
    <property type="evidence" value="ECO:0007669"/>
    <property type="project" value="InterPro"/>
</dbReference>
<proteinExistence type="evidence at transcript level"/>
<feature type="chain" id="PRO_5028891769" evidence="2">
    <location>
        <begin position="22"/>
        <end position="220"/>
    </location>
</feature>
<dbReference type="GO" id="GO:0004623">
    <property type="term" value="F:phospholipase A2 activity"/>
    <property type="evidence" value="ECO:0007669"/>
    <property type="project" value="InterPro"/>
</dbReference>
<reference evidence="3" key="2">
    <citation type="submission" date="2020-07" db="EMBL/GenBank/DDBJ databases">
        <authorList>
            <person name="Klompen A.L."/>
            <person name="Macrander J."/>
            <person name="Reitzel A.M."/>
            <person name="Stampar S.N."/>
        </authorList>
    </citation>
    <scope>NUCLEOTIDE SEQUENCE</scope>
</reference>
<dbReference type="InterPro" id="IPR036444">
    <property type="entry name" value="PLipase_A2_dom_sf"/>
</dbReference>
<evidence type="ECO:0000313" key="3">
    <source>
        <dbReference type="EMBL" id="QNH72512.1"/>
    </source>
</evidence>
<keyword evidence="2" id="KW-0732">Signal</keyword>
<sequence>MHFSLFVTILCAAVCLQCVAAKSMKEGNSKKVTYQVLVGEYKAASCDKCDALKTLDGCSAPFGKNSFFYRDVFTPACFRHDICYRCGAMYSWTRKKCDEAFYRDMKAMCASEHAKRFLLSKQTKCKIVAFAYFSGVSVFGAPHFRDKAADWCDAGCAEEGGNPETTKDPKKSVDKQYNLKKLKHGTTITDDGLESLQNDSEEDYDYNDILPSKKRQEKHT</sequence>
<evidence type="ECO:0000256" key="2">
    <source>
        <dbReference type="SAM" id="SignalP"/>
    </source>
</evidence>
<dbReference type="AlphaFoldDB" id="A0A7G7WZ23"/>
<name>A0A7G7WZ23_9CNID</name>
<dbReference type="PANTHER" id="PTHR37687:SF1">
    <property type="entry name" value="AGAP006772-PA"/>
    <property type="match status" value="1"/>
</dbReference>
<dbReference type="EMBL" id="MT747578">
    <property type="protein sequence ID" value="QNH72512.1"/>
    <property type="molecule type" value="mRNA"/>
</dbReference>
<dbReference type="SUPFAM" id="SSF48619">
    <property type="entry name" value="Phospholipase A2, PLA2"/>
    <property type="match status" value="1"/>
</dbReference>
<organism evidence="3">
    <name type="scientific">Isarachnanthus nocturnus</name>
    <dbReference type="NCBI Taxonomy" id="1240238"/>
    <lineage>
        <taxon>Eukaryota</taxon>
        <taxon>Metazoa</taxon>
        <taxon>Cnidaria</taxon>
        <taxon>Anthozoa</taxon>
        <taxon>Ceriantharia</taxon>
        <taxon>Penicillaria (in: tube anenomes)</taxon>
        <taxon>Arachnactidae</taxon>
        <taxon>Isarachnanthus</taxon>
    </lineage>
</organism>
<dbReference type="Gene3D" id="1.20.90.10">
    <property type="entry name" value="Phospholipase A2 domain"/>
    <property type="match status" value="1"/>
</dbReference>
<feature type="region of interest" description="Disordered" evidence="1">
    <location>
        <begin position="190"/>
        <end position="220"/>
    </location>
</feature>
<evidence type="ECO:0000256" key="1">
    <source>
        <dbReference type="SAM" id="MobiDB-lite"/>
    </source>
</evidence>
<accession>A0A7G7WZ23</accession>
<dbReference type="PANTHER" id="PTHR37687">
    <property type="entry name" value="AGAP006772-PA"/>
    <property type="match status" value="1"/>
</dbReference>
<reference evidence="3" key="1">
    <citation type="journal article" date="2020" name="Mar. Drugs">
        <title>Transcriptomic Analysis of Four Cerianthid (Cnidaria, Ceriantharia) Venoms.</title>
        <authorList>
            <person name="Klompen A.M.L."/>
            <person name="Macrander J."/>
            <person name="Reitzel A.M."/>
            <person name="Stampar S.N."/>
        </authorList>
    </citation>
    <scope>NUCLEOTIDE SEQUENCE</scope>
</reference>
<dbReference type="InterPro" id="IPR015141">
    <property type="entry name" value="PLipase_A2_prok/fun"/>
</dbReference>
<dbReference type="GO" id="GO:0050482">
    <property type="term" value="P:arachidonate secretion"/>
    <property type="evidence" value="ECO:0007669"/>
    <property type="project" value="InterPro"/>
</dbReference>
<feature type="signal peptide" evidence="2">
    <location>
        <begin position="1"/>
        <end position="21"/>
    </location>
</feature>